<keyword evidence="1" id="KW-0472">Membrane</keyword>
<dbReference type="InterPro" id="IPR019253">
    <property type="entry name" value="DUF2244_TM"/>
</dbReference>
<keyword evidence="3" id="KW-1185">Reference proteome</keyword>
<feature type="transmembrane region" description="Helical" evidence="1">
    <location>
        <begin position="49"/>
        <end position="68"/>
    </location>
</feature>
<evidence type="ECO:0008006" key="4">
    <source>
        <dbReference type="Google" id="ProtNLM"/>
    </source>
</evidence>
<dbReference type="AlphaFoldDB" id="A0A0P1F762"/>
<evidence type="ECO:0000313" key="2">
    <source>
        <dbReference type="EMBL" id="CUH63870.1"/>
    </source>
</evidence>
<evidence type="ECO:0000256" key="1">
    <source>
        <dbReference type="SAM" id="Phobius"/>
    </source>
</evidence>
<reference evidence="2 3" key="1">
    <citation type="submission" date="2015-09" db="EMBL/GenBank/DDBJ databases">
        <authorList>
            <consortium name="Swine Surveillance"/>
        </authorList>
    </citation>
    <scope>NUCLEOTIDE SEQUENCE [LARGE SCALE GENOMIC DNA]</scope>
    <source>
        <strain evidence="2 3">CECT 4357</strain>
    </source>
</reference>
<protein>
    <recommendedName>
        <fullName evidence="4">Integral membrane protein</fullName>
    </recommendedName>
</protein>
<keyword evidence="1" id="KW-1133">Transmembrane helix</keyword>
<dbReference type="Proteomes" id="UP000051587">
    <property type="component" value="Unassembled WGS sequence"/>
</dbReference>
<keyword evidence="1" id="KW-0812">Transmembrane</keyword>
<dbReference type="STRING" id="53501.SAMN04488043_11210"/>
<dbReference type="RefSeq" id="WP_058261720.1">
    <property type="nucleotide sequence ID" value="NZ_CP051181.1"/>
</dbReference>
<dbReference type="OrthoDB" id="9808190at2"/>
<sequence length="166" mass="19084">MPYRWTSEHDTLLTLWPHRSLPRKGFAAMILLAFTLGTVPLYALIGTVFLWGILPFVLAMVGALWWGLERSYRDGEILEHLRFDGTNLILWHKPVRGEVKEWVCNIYWVRAEMHVSGGPVPFYITLSGNGRRVEIGSFLSEDERKQLFAELQTTLSRLRAATDPVE</sequence>
<name>A0A0P1F762_THAGE</name>
<feature type="transmembrane region" description="Helical" evidence="1">
    <location>
        <begin position="25"/>
        <end position="43"/>
    </location>
</feature>
<proteinExistence type="predicted"/>
<dbReference type="Pfam" id="PF10003">
    <property type="entry name" value="DUF2244"/>
    <property type="match status" value="1"/>
</dbReference>
<accession>A0A0P1F762</accession>
<dbReference type="EMBL" id="CYSA01000010">
    <property type="protein sequence ID" value="CUH63870.1"/>
    <property type="molecule type" value="Genomic_DNA"/>
</dbReference>
<evidence type="ECO:0000313" key="3">
    <source>
        <dbReference type="Proteomes" id="UP000051587"/>
    </source>
</evidence>
<organism evidence="2 3">
    <name type="scientific">Thalassovita gelatinovora</name>
    <name type="common">Thalassobius gelatinovorus</name>
    <dbReference type="NCBI Taxonomy" id="53501"/>
    <lineage>
        <taxon>Bacteria</taxon>
        <taxon>Pseudomonadati</taxon>
        <taxon>Pseudomonadota</taxon>
        <taxon>Alphaproteobacteria</taxon>
        <taxon>Rhodobacterales</taxon>
        <taxon>Roseobacteraceae</taxon>
        <taxon>Thalassovita</taxon>
    </lineage>
</organism>
<gene>
    <name evidence="2" type="ORF">TG4357_00941</name>
</gene>